<feature type="compositionally biased region" description="Low complexity" evidence="1">
    <location>
        <begin position="206"/>
        <end position="226"/>
    </location>
</feature>
<feature type="transmembrane region" description="Helical" evidence="2">
    <location>
        <begin position="154"/>
        <end position="176"/>
    </location>
</feature>
<feature type="region of interest" description="Disordered" evidence="1">
    <location>
        <begin position="1"/>
        <end position="30"/>
    </location>
</feature>
<protein>
    <recommendedName>
        <fullName evidence="4">DUF3592 domain-containing protein</fullName>
    </recommendedName>
</protein>
<feature type="region of interest" description="Disordered" evidence="1">
    <location>
        <begin position="183"/>
        <end position="248"/>
    </location>
</feature>
<feature type="compositionally biased region" description="Pro residues" evidence="1">
    <location>
        <begin position="227"/>
        <end position="236"/>
    </location>
</feature>
<dbReference type="AlphaFoldDB" id="A0A6C0KWF4"/>
<organism evidence="3">
    <name type="scientific">viral metagenome</name>
    <dbReference type="NCBI Taxonomy" id="1070528"/>
    <lineage>
        <taxon>unclassified sequences</taxon>
        <taxon>metagenomes</taxon>
        <taxon>organismal metagenomes</taxon>
    </lineage>
</organism>
<accession>A0A6C0KWF4</accession>
<keyword evidence="2" id="KW-0472">Membrane</keyword>
<feature type="compositionally biased region" description="Basic residues" evidence="1">
    <location>
        <begin position="1"/>
        <end position="25"/>
    </location>
</feature>
<feature type="transmembrane region" description="Helical" evidence="2">
    <location>
        <begin position="45"/>
        <end position="78"/>
    </location>
</feature>
<evidence type="ECO:0000256" key="2">
    <source>
        <dbReference type="SAM" id="Phobius"/>
    </source>
</evidence>
<reference evidence="3" key="1">
    <citation type="journal article" date="2020" name="Nature">
        <title>Giant virus diversity and host interactions through global metagenomics.</title>
        <authorList>
            <person name="Schulz F."/>
            <person name="Roux S."/>
            <person name="Paez-Espino D."/>
            <person name="Jungbluth S."/>
            <person name="Walsh D.A."/>
            <person name="Denef V.J."/>
            <person name="McMahon K.D."/>
            <person name="Konstantinidis K.T."/>
            <person name="Eloe-Fadrosh E.A."/>
            <person name="Kyrpides N.C."/>
            <person name="Woyke T."/>
        </authorList>
    </citation>
    <scope>NUCLEOTIDE SEQUENCE</scope>
    <source>
        <strain evidence="3">GVMAG-S-3300013094-100</strain>
    </source>
</reference>
<name>A0A6C0KWF4_9ZZZZ</name>
<sequence>MAGKRHTKNSKSKSNSKLKSRRGKKYSCAGGGDGYDPGHVPVATIIGGAFAISTGFIVAILFTLIALGIIGLGIYILVRKPLYDGDTTGTVSSASCVNDNCTIVVTYTPQGAPSAITSNQITIQGNYKTGDTVNISYATSSPNTFAINLIKPKVFGGSFIGIGAFLLILIWGIYYFTHRNTSSQSSQSSVSSSPANYESKKDIENENINGNMNNEQIDIKPMSQGPSLPPPMPQPGIPKNYEENPYEQ</sequence>
<evidence type="ECO:0000256" key="1">
    <source>
        <dbReference type="SAM" id="MobiDB-lite"/>
    </source>
</evidence>
<dbReference type="EMBL" id="MN740977">
    <property type="protein sequence ID" value="QHU21010.1"/>
    <property type="molecule type" value="Genomic_DNA"/>
</dbReference>
<evidence type="ECO:0008006" key="4">
    <source>
        <dbReference type="Google" id="ProtNLM"/>
    </source>
</evidence>
<evidence type="ECO:0000313" key="3">
    <source>
        <dbReference type="EMBL" id="QHU21010.1"/>
    </source>
</evidence>
<keyword evidence="2" id="KW-0812">Transmembrane</keyword>
<feature type="compositionally biased region" description="Low complexity" evidence="1">
    <location>
        <begin position="183"/>
        <end position="193"/>
    </location>
</feature>
<proteinExistence type="predicted"/>
<keyword evidence="2" id="KW-1133">Transmembrane helix</keyword>